<organism evidence="1 2">
    <name type="scientific">Aegilops tauschii subsp. strangulata</name>
    <name type="common">Goatgrass</name>
    <dbReference type="NCBI Taxonomy" id="200361"/>
    <lineage>
        <taxon>Eukaryota</taxon>
        <taxon>Viridiplantae</taxon>
        <taxon>Streptophyta</taxon>
        <taxon>Embryophyta</taxon>
        <taxon>Tracheophyta</taxon>
        <taxon>Spermatophyta</taxon>
        <taxon>Magnoliopsida</taxon>
        <taxon>Liliopsida</taxon>
        <taxon>Poales</taxon>
        <taxon>Poaceae</taxon>
        <taxon>BOP clade</taxon>
        <taxon>Pooideae</taxon>
        <taxon>Triticodae</taxon>
        <taxon>Triticeae</taxon>
        <taxon>Triticinae</taxon>
        <taxon>Aegilops</taxon>
    </lineage>
</organism>
<dbReference type="AlphaFoldDB" id="A0A453G4P2"/>
<reference evidence="2" key="2">
    <citation type="journal article" date="2017" name="Nat. Plants">
        <title>The Aegilops tauschii genome reveals multiple impacts of transposons.</title>
        <authorList>
            <person name="Zhao G."/>
            <person name="Zou C."/>
            <person name="Li K."/>
            <person name="Wang K."/>
            <person name="Li T."/>
            <person name="Gao L."/>
            <person name="Zhang X."/>
            <person name="Wang H."/>
            <person name="Yang Z."/>
            <person name="Liu X."/>
            <person name="Jiang W."/>
            <person name="Mao L."/>
            <person name="Kong X."/>
            <person name="Jiao Y."/>
            <person name="Jia J."/>
        </authorList>
    </citation>
    <scope>NUCLEOTIDE SEQUENCE [LARGE SCALE GENOMIC DNA]</scope>
    <source>
        <strain evidence="2">cv. AL8/78</strain>
    </source>
</reference>
<reference evidence="1" key="3">
    <citation type="journal article" date="2017" name="Nature">
        <title>Genome sequence of the progenitor of the wheat D genome Aegilops tauschii.</title>
        <authorList>
            <person name="Luo M.C."/>
            <person name="Gu Y.Q."/>
            <person name="Puiu D."/>
            <person name="Wang H."/>
            <person name="Twardziok S.O."/>
            <person name="Deal K.R."/>
            <person name="Huo N."/>
            <person name="Zhu T."/>
            <person name="Wang L."/>
            <person name="Wang Y."/>
            <person name="McGuire P.E."/>
            <person name="Liu S."/>
            <person name="Long H."/>
            <person name="Ramasamy R.K."/>
            <person name="Rodriguez J.C."/>
            <person name="Van S.L."/>
            <person name="Yuan L."/>
            <person name="Wang Z."/>
            <person name="Xia Z."/>
            <person name="Xiao L."/>
            <person name="Anderson O.D."/>
            <person name="Ouyang S."/>
            <person name="Liang Y."/>
            <person name="Zimin A.V."/>
            <person name="Pertea G."/>
            <person name="Qi P."/>
            <person name="Bennetzen J.L."/>
            <person name="Dai X."/>
            <person name="Dawson M.W."/>
            <person name="Muller H.G."/>
            <person name="Kugler K."/>
            <person name="Rivarola-Duarte L."/>
            <person name="Spannagl M."/>
            <person name="Mayer K.F.X."/>
            <person name="Lu F.H."/>
            <person name="Bevan M.W."/>
            <person name="Leroy P."/>
            <person name="Li P."/>
            <person name="You F.M."/>
            <person name="Sun Q."/>
            <person name="Liu Z."/>
            <person name="Lyons E."/>
            <person name="Wicker T."/>
            <person name="Salzberg S.L."/>
            <person name="Devos K.M."/>
            <person name="Dvorak J."/>
        </authorList>
    </citation>
    <scope>NUCLEOTIDE SEQUENCE [LARGE SCALE GENOMIC DNA]</scope>
    <source>
        <strain evidence="1">cv. AL8/78</strain>
    </source>
</reference>
<protein>
    <submittedName>
        <fullName evidence="1">Uncharacterized protein</fullName>
    </submittedName>
</protein>
<dbReference type="EnsemblPlants" id="AET3Gv20880000.1">
    <property type="protein sequence ID" value="AET3Gv20880000.1"/>
    <property type="gene ID" value="AET3Gv20880000"/>
</dbReference>
<dbReference type="Gramene" id="AET3Gv20880000.1">
    <property type="protein sequence ID" value="AET3Gv20880000.1"/>
    <property type="gene ID" value="AET3Gv20880000"/>
</dbReference>
<reference evidence="1" key="5">
    <citation type="journal article" date="2021" name="G3 (Bethesda)">
        <title>Aegilops tauschii genome assembly Aet v5.0 features greater sequence contiguity and improved annotation.</title>
        <authorList>
            <person name="Wang L."/>
            <person name="Zhu T."/>
            <person name="Rodriguez J.C."/>
            <person name="Deal K.R."/>
            <person name="Dubcovsky J."/>
            <person name="McGuire P.E."/>
            <person name="Lux T."/>
            <person name="Spannagl M."/>
            <person name="Mayer K.F.X."/>
            <person name="Baldrich P."/>
            <person name="Meyers B.C."/>
            <person name="Huo N."/>
            <person name="Gu Y.Q."/>
            <person name="Zhou H."/>
            <person name="Devos K.M."/>
            <person name="Bennetzen J.L."/>
            <person name="Unver T."/>
            <person name="Budak H."/>
            <person name="Gulick P.J."/>
            <person name="Galiba G."/>
            <person name="Kalapos B."/>
            <person name="Nelson D.R."/>
            <person name="Li P."/>
            <person name="You F.M."/>
            <person name="Luo M.C."/>
            <person name="Dvorak J."/>
        </authorList>
    </citation>
    <scope>NUCLEOTIDE SEQUENCE [LARGE SCALE GENOMIC DNA]</scope>
    <source>
        <strain evidence="1">cv. AL8/78</strain>
    </source>
</reference>
<sequence length="39" mass="4654">GKQENTYIQFKKGTYKYQSILILLLIKYKPPTIKHGSRR</sequence>
<name>A0A453G4P2_AEGTS</name>
<dbReference type="Proteomes" id="UP000015105">
    <property type="component" value="Chromosome 3D"/>
</dbReference>
<evidence type="ECO:0000313" key="1">
    <source>
        <dbReference type="EnsemblPlants" id="AET3Gv20880000.1"/>
    </source>
</evidence>
<proteinExistence type="predicted"/>
<reference evidence="2" key="1">
    <citation type="journal article" date="2014" name="Science">
        <title>Ancient hybridizations among the ancestral genomes of bread wheat.</title>
        <authorList>
            <consortium name="International Wheat Genome Sequencing Consortium,"/>
            <person name="Marcussen T."/>
            <person name="Sandve S.R."/>
            <person name="Heier L."/>
            <person name="Spannagl M."/>
            <person name="Pfeifer M."/>
            <person name="Jakobsen K.S."/>
            <person name="Wulff B.B."/>
            <person name="Steuernagel B."/>
            <person name="Mayer K.F."/>
            <person name="Olsen O.A."/>
        </authorList>
    </citation>
    <scope>NUCLEOTIDE SEQUENCE [LARGE SCALE GENOMIC DNA]</scope>
    <source>
        <strain evidence="2">cv. AL8/78</strain>
    </source>
</reference>
<accession>A0A453G4P2</accession>
<keyword evidence="2" id="KW-1185">Reference proteome</keyword>
<reference evidence="1" key="4">
    <citation type="submission" date="2019-03" db="UniProtKB">
        <authorList>
            <consortium name="EnsemblPlants"/>
        </authorList>
    </citation>
    <scope>IDENTIFICATION</scope>
</reference>
<evidence type="ECO:0000313" key="2">
    <source>
        <dbReference type="Proteomes" id="UP000015105"/>
    </source>
</evidence>